<proteinExistence type="predicted"/>
<evidence type="ECO:0000313" key="1">
    <source>
        <dbReference type="EMBL" id="CAJ0600335.1"/>
    </source>
</evidence>
<dbReference type="Proteomes" id="UP001176961">
    <property type="component" value="Unassembled WGS sequence"/>
</dbReference>
<keyword evidence="2" id="KW-1185">Reference proteome</keyword>
<protein>
    <submittedName>
        <fullName evidence="1">Uncharacterized protein</fullName>
    </submittedName>
</protein>
<gene>
    <name evidence="1" type="ORF">CYNAS_LOCUS12318</name>
</gene>
<evidence type="ECO:0000313" key="2">
    <source>
        <dbReference type="Proteomes" id="UP001176961"/>
    </source>
</evidence>
<comment type="caution">
    <text evidence="1">The sequence shown here is derived from an EMBL/GenBank/DDBJ whole genome shotgun (WGS) entry which is preliminary data.</text>
</comment>
<dbReference type="AlphaFoldDB" id="A0AA36M7D8"/>
<organism evidence="1 2">
    <name type="scientific">Cylicocyclus nassatus</name>
    <name type="common">Nematode worm</name>
    <dbReference type="NCBI Taxonomy" id="53992"/>
    <lineage>
        <taxon>Eukaryota</taxon>
        <taxon>Metazoa</taxon>
        <taxon>Ecdysozoa</taxon>
        <taxon>Nematoda</taxon>
        <taxon>Chromadorea</taxon>
        <taxon>Rhabditida</taxon>
        <taxon>Rhabditina</taxon>
        <taxon>Rhabditomorpha</taxon>
        <taxon>Strongyloidea</taxon>
        <taxon>Strongylidae</taxon>
        <taxon>Cylicocyclus</taxon>
    </lineage>
</organism>
<name>A0AA36M7D8_CYLNA</name>
<dbReference type="EMBL" id="CATQJL010000223">
    <property type="protein sequence ID" value="CAJ0600335.1"/>
    <property type="molecule type" value="Genomic_DNA"/>
</dbReference>
<sequence>MRNQFEMDERAPLKRMLCLVRPFRLRSIAGACGCTFPPYKAALILRTISRKTAQTANGTYKRTTYKRSKHYEILANNPCCERLHISAFEDLDSKVGLDQLGAAALCPSPLCTASLVGYWYCIKELQAVEDLTTVNVKFVQTAMCLVKQLWHEMSDSMFTLKAHNLFDHCVLEEVELYGSPYVWSAAPFEFIHRILQVPHNQYVSYSNDRILNRFPLKVQLAAGYYVADNSEVAINTLTEDHRMMFYQHHRGMSSVKLYSRVVVNGKVFARIDWQRVCDTDTSSFCIRATEDGVTQIYSYGKLVLISFHESPGNENIAGAATWQPSTSRLKSPPTYAELRPFRPQNQDYAEDETSEIPALSSSYAGEVSGILSPETSMSSHYTTSLKCSDNAFWLSLADCEEEREREFKRLLKAKLNWVRISKSCIAKALEDVRGYCMCEGRLVPEVNGDEDGLRWADKKAMTPEAWRQLTLREAARLID</sequence>
<accession>A0AA36M7D8</accession>
<reference evidence="1" key="1">
    <citation type="submission" date="2023-07" db="EMBL/GenBank/DDBJ databases">
        <authorList>
            <consortium name="CYATHOMIX"/>
        </authorList>
    </citation>
    <scope>NUCLEOTIDE SEQUENCE</scope>
    <source>
        <strain evidence="1">N/A</strain>
    </source>
</reference>